<protein>
    <recommendedName>
        <fullName evidence="3">F-box domain-containing protein</fullName>
    </recommendedName>
</protein>
<proteinExistence type="predicted"/>
<dbReference type="SUPFAM" id="SSF81383">
    <property type="entry name" value="F-box domain"/>
    <property type="match status" value="1"/>
</dbReference>
<dbReference type="AlphaFoldDB" id="A0A8E2DSN2"/>
<sequence>MSLFVLSPLPPEVTDRIIDYLWADRASLRSCALTCRAWLPASRYHLFHTLRIWSREAFDSLTHKSCIPATAELFRFVQHLSIRERSGPAFAHLVPPLLVSNLPKVTSMDIHKFSPEAIAPEPSFYTVLGRFSQVTTLELHEVSFGPIHDTSMFLCSFPSLTHLTLHKCVIRRGPFIIAQQAPPVRTLSLTSLAIGEMMLWVLSDLLQWLSVTPTAQTLKVFVFRGGKPVDPGGHNLAPAYARIVTRFIHNLGASLQAVTVPLLSGIDEHRALLVTSRGLRKIHLRFNANNHTMASRYLSHVPSTQVQTVELQFGTMSAQIPFDMYIPGRAPIPSPLKKFRDIRPSLQSINDVLISNAFPVLEQVIVRSSHAAFPGLSQQAFRRKIQQAMRGLDARGMLQFSVVEDEDCLQ</sequence>
<keyword evidence="2" id="KW-1185">Reference proteome</keyword>
<dbReference type="OrthoDB" id="2835132at2759"/>
<dbReference type="InterPro" id="IPR032675">
    <property type="entry name" value="LRR_dom_sf"/>
</dbReference>
<dbReference type="Gene3D" id="3.80.10.10">
    <property type="entry name" value="Ribonuclease Inhibitor"/>
    <property type="match status" value="1"/>
</dbReference>
<evidence type="ECO:0000313" key="1">
    <source>
        <dbReference type="EMBL" id="OCH95094.1"/>
    </source>
</evidence>
<dbReference type="InterPro" id="IPR036047">
    <property type="entry name" value="F-box-like_dom_sf"/>
</dbReference>
<reference evidence="1 2" key="1">
    <citation type="submission" date="2016-07" db="EMBL/GenBank/DDBJ databases">
        <title>Draft genome of the white-rot fungus Obba rivulosa 3A-2.</title>
        <authorList>
            <consortium name="DOE Joint Genome Institute"/>
            <person name="Miettinen O."/>
            <person name="Riley R."/>
            <person name="Acob R."/>
            <person name="Barry K."/>
            <person name="Cullen D."/>
            <person name="De Vries R."/>
            <person name="Hainaut M."/>
            <person name="Hatakka A."/>
            <person name="Henrissat B."/>
            <person name="Hilden K."/>
            <person name="Kuo R."/>
            <person name="Labutti K."/>
            <person name="Lipzen A."/>
            <person name="Makela M.R."/>
            <person name="Sandor L."/>
            <person name="Spatafora J.W."/>
            <person name="Grigoriev I.V."/>
            <person name="Hibbett D.S."/>
        </authorList>
    </citation>
    <scope>NUCLEOTIDE SEQUENCE [LARGE SCALE GENOMIC DNA]</scope>
    <source>
        <strain evidence="1 2">3A-2</strain>
    </source>
</reference>
<organism evidence="1 2">
    <name type="scientific">Obba rivulosa</name>
    <dbReference type="NCBI Taxonomy" id="1052685"/>
    <lineage>
        <taxon>Eukaryota</taxon>
        <taxon>Fungi</taxon>
        <taxon>Dikarya</taxon>
        <taxon>Basidiomycota</taxon>
        <taxon>Agaricomycotina</taxon>
        <taxon>Agaricomycetes</taxon>
        <taxon>Polyporales</taxon>
        <taxon>Gelatoporiaceae</taxon>
        <taxon>Obba</taxon>
    </lineage>
</organism>
<gene>
    <name evidence="1" type="ORF">OBBRIDRAFT_788559</name>
</gene>
<evidence type="ECO:0008006" key="3">
    <source>
        <dbReference type="Google" id="ProtNLM"/>
    </source>
</evidence>
<dbReference type="EMBL" id="KV722338">
    <property type="protein sequence ID" value="OCH95094.1"/>
    <property type="molecule type" value="Genomic_DNA"/>
</dbReference>
<evidence type="ECO:0000313" key="2">
    <source>
        <dbReference type="Proteomes" id="UP000250043"/>
    </source>
</evidence>
<dbReference type="SUPFAM" id="SSF52047">
    <property type="entry name" value="RNI-like"/>
    <property type="match status" value="1"/>
</dbReference>
<accession>A0A8E2DSN2</accession>
<dbReference type="Proteomes" id="UP000250043">
    <property type="component" value="Unassembled WGS sequence"/>
</dbReference>
<name>A0A8E2DSN2_9APHY</name>